<dbReference type="AlphaFoldDB" id="A0A2R4WZ02"/>
<organism evidence="2 3">
    <name type="scientific">Halococcoides cellulosivorans</name>
    <dbReference type="NCBI Taxonomy" id="1679096"/>
    <lineage>
        <taxon>Archaea</taxon>
        <taxon>Methanobacteriati</taxon>
        <taxon>Methanobacteriota</taxon>
        <taxon>Stenosarchaea group</taxon>
        <taxon>Halobacteria</taxon>
        <taxon>Halobacteriales</taxon>
        <taxon>Haloarculaceae</taxon>
        <taxon>Halococcoides</taxon>
    </lineage>
</organism>
<dbReference type="Gene3D" id="2.60.40.10">
    <property type="entry name" value="Immunoglobulins"/>
    <property type="match status" value="1"/>
</dbReference>
<reference evidence="2 3" key="1">
    <citation type="submission" date="2018-04" db="EMBL/GenBank/DDBJ databases">
        <title>Halococcoides cellulosivorans gen. nov., sp. nov., an extremely halophilic cellulose-utilizing haloarchaeon from hypersaline lakes.</title>
        <authorList>
            <person name="Sorokin D.Y."/>
            <person name="Toshchakov S.V."/>
            <person name="Samarov N.I."/>
            <person name="Korzhenkov A."/>
            <person name="Kublanov I.V."/>
        </authorList>
    </citation>
    <scope>NUCLEOTIDE SEQUENCE [LARGE SCALE GENOMIC DNA]</scope>
    <source>
        <strain evidence="2 3">HArcel1</strain>
    </source>
</reference>
<dbReference type="Proteomes" id="UP000244727">
    <property type="component" value="Chromosome"/>
</dbReference>
<accession>A0A2R4WZ02</accession>
<name>A0A2R4WZ02_9EURY</name>
<keyword evidence="3" id="KW-1185">Reference proteome</keyword>
<gene>
    <name evidence="2" type="ORF">HARCEL1_03125</name>
</gene>
<dbReference type="KEGG" id="harc:HARCEL1_03125"/>
<dbReference type="EMBL" id="CP028858">
    <property type="protein sequence ID" value="AWB26777.1"/>
    <property type="molecule type" value="Genomic_DNA"/>
</dbReference>
<dbReference type="InterPro" id="IPR013783">
    <property type="entry name" value="Ig-like_fold"/>
</dbReference>
<sequence>MTLKDATLEPGAVSERGPSGRARRGVALTALLAVALIATSGVAVAADPVTETATYRLTPSDPGTVEVDLLYSTPDPLTELSIAPPESASAIETEGFTREGDRFVWDGETDRPRLTLRLAVNETGTERQAAAAPTGSGLIFADTGDWALFTRPSTSVRWTARGDLGFERTSTTDGPGVTGSSMVFLGDHETTTRTVDGERIVYVRPAGVDPAVDPDETLDALEFASRELQVGARDDRILAVAAPTTVDWGVAGLQVGPADFWVQADRSLGAGSTWYHEYVHARQDFETTTETAWTTEAMATYYAALLGLQRDGSFETFQATLAPGTRDTYDDVILSDPGTWHDAAPYRKGSLAVGQTDRRIRLASDGSTFLRVWSVLNRQDGPLTAADLYAAIVAASNDSVAARTRTDVESTGGLSIWSASEHRAAFGASGPRFSVTPATAVVIEGSTRTASADPRETALLGVNESVTLTYRVRNGGDTTGDYDVPVRLGDRTVNRLTGTLDPGESATQEVSVTPDRTGRLALFAGDSVIDLHVLDPPIQVLDVTVSEDHPVTVTAALGGNATVPTSGPLSIEWGDAVILEERVAIAPGANRTVSVEVPNATAGEHTVRVGNTTATVTITDPATSADGPAAGPLVAVLVVLIVARVFK</sequence>
<evidence type="ECO:0000256" key="1">
    <source>
        <dbReference type="SAM" id="MobiDB-lite"/>
    </source>
</evidence>
<proteinExistence type="predicted"/>
<protein>
    <recommendedName>
        <fullName evidence="4">Glycyl aminopeptidase</fullName>
    </recommendedName>
</protein>
<feature type="region of interest" description="Disordered" evidence="1">
    <location>
        <begin position="1"/>
        <end position="20"/>
    </location>
</feature>
<evidence type="ECO:0008006" key="4">
    <source>
        <dbReference type="Google" id="ProtNLM"/>
    </source>
</evidence>
<evidence type="ECO:0000313" key="3">
    <source>
        <dbReference type="Proteomes" id="UP000244727"/>
    </source>
</evidence>
<evidence type="ECO:0000313" key="2">
    <source>
        <dbReference type="EMBL" id="AWB26777.1"/>
    </source>
</evidence>